<name>A0A6G1GQR2_9PEZI</name>
<dbReference type="EMBL" id="ML977176">
    <property type="protein sequence ID" value="KAF1983271.1"/>
    <property type="molecule type" value="Genomic_DNA"/>
</dbReference>
<keyword evidence="2" id="KW-1185">Reference proteome</keyword>
<proteinExistence type="predicted"/>
<reference evidence="1" key="1">
    <citation type="journal article" date="2020" name="Stud. Mycol.">
        <title>101 Dothideomycetes genomes: a test case for predicting lifestyles and emergence of pathogens.</title>
        <authorList>
            <person name="Haridas S."/>
            <person name="Albert R."/>
            <person name="Binder M."/>
            <person name="Bloem J."/>
            <person name="Labutti K."/>
            <person name="Salamov A."/>
            <person name="Andreopoulos B."/>
            <person name="Baker S."/>
            <person name="Barry K."/>
            <person name="Bills G."/>
            <person name="Bluhm B."/>
            <person name="Cannon C."/>
            <person name="Castanera R."/>
            <person name="Culley D."/>
            <person name="Daum C."/>
            <person name="Ezra D."/>
            <person name="Gonzalez J."/>
            <person name="Henrissat B."/>
            <person name="Kuo A."/>
            <person name="Liang C."/>
            <person name="Lipzen A."/>
            <person name="Lutzoni F."/>
            <person name="Magnuson J."/>
            <person name="Mondo S."/>
            <person name="Nolan M."/>
            <person name="Ohm R."/>
            <person name="Pangilinan J."/>
            <person name="Park H.-J."/>
            <person name="Ramirez L."/>
            <person name="Alfaro M."/>
            <person name="Sun H."/>
            <person name="Tritt A."/>
            <person name="Yoshinaga Y."/>
            <person name="Zwiers L.-H."/>
            <person name="Turgeon B."/>
            <person name="Goodwin S."/>
            <person name="Spatafora J."/>
            <person name="Crous P."/>
            <person name="Grigoriev I."/>
        </authorList>
    </citation>
    <scope>NUCLEOTIDE SEQUENCE</scope>
    <source>
        <strain evidence="1">CBS 113979</strain>
    </source>
</reference>
<sequence>MSVRDDFWRGLRRDGAAHTFQPNLQSGYKDSEAQPDGECFFRWRRGFEFSRRLVSKLIWDLEKAKIVGRCPCWTLVLVVDPTLQGPIGSVAKKKLRSGKGEQDDLPNRFLNRSRVLGYLESGEWGVWLHWNPSKLAILQKFLKMPNSLLGTSRNRFFSLFLVLSPCRRQETYGGRDIPQCWKVVSLASCCSRTLSHGRSLVMVVMTSREGCSILQLRQEFAATNTSARMQQISIAPHATRTASMKHNSERGCSWGEESAARDFWRLP</sequence>
<accession>A0A6G1GQR2</accession>
<gene>
    <name evidence="1" type="ORF">K402DRAFT_175885</name>
</gene>
<evidence type="ECO:0000313" key="1">
    <source>
        <dbReference type="EMBL" id="KAF1983271.1"/>
    </source>
</evidence>
<organism evidence="1 2">
    <name type="scientific">Aulographum hederae CBS 113979</name>
    <dbReference type="NCBI Taxonomy" id="1176131"/>
    <lineage>
        <taxon>Eukaryota</taxon>
        <taxon>Fungi</taxon>
        <taxon>Dikarya</taxon>
        <taxon>Ascomycota</taxon>
        <taxon>Pezizomycotina</taxon>
        <taxon>Dothideomycetes</taxon>
        <taxon>Pleosporomycetidae</taxon>
        <taxon>Aulographales</taxon>
        <taxon>Aulographaceae</taxon>
    </lineage>
</organism>
<dbReference type="AlphaFoldDB" id="A0A6G1GQR2"/>
<protein>
    <submittedName>
        <fullName evidence="1">Uncharacterized protein</fullName>
    </submittedName>
</protein>
<evidence type="ECO:0000313" key="2">
    <source>
        <dbReference type="Proteomes" id="UP000800041"/>
    </source>
</evidence>
<dbReference type="Proteomes" id="UP000800041">
    <property type="component" value="Unassembled WGS sequence"/>
</dbReference>